<feature type="compositionally biased region" description="Basic and acidic residues" evidence="1">
    <location>
        <begin position="29"/>
        <end position="38"/>
    </location>
</feature>
<keyword evidence="3" id="KW-1185">Reference proteome</keyword>
<gene>
    <name evidence="2" type="ORF">TRSC58_07300</name>
</gene>
<dbReference type="AlphaFoldDB" id="A0A061IVS5"/>
<feature type="region of interest" description="Disordered" evidence="1">
    <location>
        <begin position="29"/>
        <end position="104"/>
    </location>
</feature>
<reference evidence="2 3" key="1">
    <citation type="submission" date="2013-07" db="EMBL/GenBank/DDBJ databases">
        <authorList>
            <person name="Stoco P.H."/>
            <person name="Wagner G."/>
            <person name="Gerber A."/>
            <person name="Zaha A."/>
            <person name="Thompson C."/>
            <person name="Bartholomeu D.C."/>
            <person name="Luckemeyer D.D."/>
            <person name="Bahia D."/>
            <person name="Loreto E."/>
            <person name="Prestes E.B."/>
            <person name="Lima F.M."/>
            <person name="Rodrigues-Luiz G."/>
            <person name="Vallejo G.A."/>
            <person name="Filho J.F."/>
            <person name="Monteiro K.M."/>
            <person name="Tyler K.M."/>
            <person name="de Almeida L.G."/>
            <person name="Ortiz M.F."/>
            <person name="Siervo M.A."/>
            <person name="de Moraes M.H."/>
            <person name="Cunha O.L."/>
            <person name="Mendonca-Neto R."/>
            <person name="Silva R."/>
            <person name="Teixeira S.M."/>
            <person name="Murta S.M."/>
            <person name="Sincero T.C."/>
            <person name="Mendes T.A."/>
            <person name="Urmenyi T.P."/>
            <person name="Silva V.G."/>
            <person name="da Rocha W.D."/>
            <person name="Andersson B."/>
            <person name="Romanha A.J."/>
            <person name="Steindel M."/>
            <person name="de Vasconcelos A.T."/>
            <person name="Grisard E.C."/>
        </authorList>
    </citation>
    <scope>NUCLEOTIDE SEQUENCE [LARGE SCALE GENOMIC DNA]</scope>
    <source>
        <strain evidence="2 3">SC58</strain>
    </source>
</reference>
<feature type="compositionally biased region" description="Polar residues" evidence="1">
    <location>
        <begin position="139"/>
        <end position="148"/>
    </location>
</feature>
<dbReference type="OrthoDB" id="253070at2759"/>
<evidence type="ECO:0000313" key="3">
    <source>
        <dbReference type="Proteomes" id="UP000031737"/>
    </source>
</evidence>
<dbReference type="Proteomes" id="UP000031737">
    <property type="component" value="Unassembled WGS sequence"/>
</dbReference>
<proteinExistence type="predicted"/>
<dbReference type="EMBL" id="AUPL01007388">
    <property type="protein sequence ID" value="ESL05092.1"/>
    <property type="molecule type" value="Genomic_DNA"/>
</dbReference>
<evidence type="ECO:0000313" key="2">
    <source>
        <dbReference type="EMBL" id="ESL05092.1"/>
    </source>
</evidence>
<sequence>MDAAVALPTHMSFLAIMELELRKSMESLQDVRRGKQGLEGETTNATAAKGAAESTGDKKRKKHTSNWDTHRKRNGESEEGETDDGDERAQGPLGTTPTRVEDGVGGEEYVLLRAIRAPRVAAHARSTTTPTGEAGLSNFGKSNRNSDASDGAVGGCMPWEQMLESIMSHYGATDDEKGGKAVQSYLRRVSWIERQKKLQSEPGVAAETLQRNEQPWGSITDAMRVQKEMQRMRLQRKRFRRSHKLKDE</sequence>
<organism evidence="2 3">
    <name type="scientific">Trypanosoma rangeli SC58</name>
    <dbReference type="NCBI Taxonomy" id="429131"/>
    <lineage>
        <taxon>Eukaryota</taxon>
        <taxon>Discoba</taxon>
        <taxon>Euglenozoa</taxon>
        <taxon>Kinetoplastea</taxon>
        <taxon>Metakinetoplastina</taxon>
        <taxon>Trypanosomatida</taxon>
        <taxon>Trypanosomatidae</taxon>
        <taxon>Trypanosoma</taxon>
        <taxon>Herpetosoma</taxon>
    </lineage>
</organism>
<comment type="caution">
    <text evidence="2">The sequence shown here is derived from an EMBL/GenBank/DDBJ whole genome shotgun (WGS) entry which is preliminary data.</text>
</comment>
<feature type="region of interest" description="Disordered" evidence="1">
    <location>
        <begin position="122"/>
        <end position="151"/>
    </location>
</feature>
<dbReference type="VEuPathDB" id="TriTrypDB:TRSC58_07300"/>
<evidence type="ECO:0000256" key="1">
    <source>
        <dbReference type="SAM" id="MobiDB-lite"/>
    </source>
</evidence>
<feature type="compositionally biased region" description="Acidic residues" evidence="1">
    <location>
        <begin position="77"/>
        <end position="86"/>
    </location>
</feature>
<protein>
    <submittedName>
        <fullName evidence="2">Uncharacterized protein</fullName>
    </submittedName>
</protein>
<accession>A0A061IVS5</accession>
<name>A0A061IVS5_TRYRA</name>